<feature type="domain" description="Mur ligase C-terminal" evidence="14">
    <location>
        <begin position="319"/>
        <end position="446"/>
    </location>
</feature>
<dbReference type="Gene3D" id="3.90.190.20">
    <property type="entry name" value="Mur ligase, C-terminal domain"/>
    <property type="match status" value="1"/>
</dbReference>
<dbReference type="SUPFAM" id="SSF53623">
    <property type="entry name" value="MurD-like peptide ligases, catalytic domain"/>
    <property type="match status" value="1"/>
</dbReference>
<evidence type="ECO:0000256" key="9">
    <source>
        <dbReference type="ARBA" id="ARBA00023316"/>
    </source>
</evidence>
<comment type="function">
    <text evidence="10 11">Involved in cell wall formation. Catalyzes the final step in the synthesis of UDP-N-acetylmuramoyl-pentapeptide, the precursor of murein.</text>
</comment>
<dbReference type="Pfam" id="PF08245">
    <property type="entry name" value="Mur_ligase_M"/>
    <property type="match status" value="1"/>
</dbReference>
<name>A0A4R0KYB5_9ACTN</name>
<feature type="binding site" evidence="10">
    <location>
        <begin position="110"/>
        <end position="116"/>
    </location>
    <ligand>
        <name>ATP</name>
        <dbReference type="ChEBI" id="CHEBI:30616"/>
    </ligand>
</feature>
<evidence type="ECO:0000256" key="2">
    <source>
        <dbReference type="ARBA" id="ARBA00022598"/>
    </source>
</evidence>
<keyword evidence="4 10" id="KW-0547">Nucleotide-binding</keyword>
<organism evidence="16 17">
    <name type="scientific">Kribbella pittospori</name>
    <dbReference type="NCBI Taxonomy" id="722689"/>
    <lineage>
        <taxon>Bacteria</taxon>
        <taxon>Bacillati</taxon>
        <taxon>Actinomycetota</taxon>
        <taxon>Actinomycetes</taxon>
        <taxon>Propionibacteriales</taxon>
        <taxon>Kribbellaceae</taxon>
        <taxon>Kribbella</taxon>
    </lineage>
</organism>
<comment type="similarity">
    <text evidence="10">Belongs to the MurCDEF family. MurF subfamily.</text>
</comment>
<dbReference type="GO" id="GO:0005524">
    <property type="term" value="F:ATP binding"/>
    <property type="evidence" value="ECO:0007669"/>
    <property type="project" value="UniProtKB-UniRule"/>
</dbReference>
<comment type="caution">
    <text evidence="16">The sequence shown here is derived from an EMBL/GenBank/DDBJ whole genome shotgun (WGS) entry which is preliminary data.</text>
</comment>
<dbReference type="GO" id="GO:0009252">
    <property type="term" value="P:peptidoglycan biosynthetic process"/>
    <property type="evidence" value="ECO:0007669"/>
    <property type="project" value="UniProtKB-UniRule"/>
</dbReference>
<dbReference type="SUPFAM" id="SSF53244">
    <property type="entry name" value="MurD-like peptide ligases, peptide-binding domain"/>
    <property type="match status" value="1"/>
</dbReference>
<reference evidence="16 17" key="1">
    <citation type="submission" date="2019-02" db="EMBL/GenBank/DDBJ databases">
        <title>Kribbella capetownensis sp. nov. and Kribbella speibonae sp. nov., isolated from soil.</title>
        <authorList>
            <person name="Curtis S.M."/>
            <person name="Norton I."/>
            <person name="Everest G.J."/>
            <person name="Meyers P.R."/>
        </authorList>
    </citation>
    <scope>NUCLEOTIDE SEQUENCE [LARGE SCALE GENOMIC DNA]</scope>
    <source>
        <strain evidence="16 17">NRRL B-24813</strain>
    </source>
</reference>
<dbReference type="GO" id="GO:0071555">
    <property type="term" value="P:cell wall organization"/>
    <property type="evidence" value="ECO:0007669"/>
    <property type="project" value="UniProtKB-KW"/>
</dbReference>
<accession>A0A4R0KYB5</accession>
<evidence type="ECO:0000256" key="3">
    <source>
        <dbReference type="ARBA" id="ARBA00022618"/>
    </source>
</evidence>
<feature type="domain" description="Mur ligase N-terminal catalytic" evidence="13">
    <location>
        <begin position="30"/>
        <end position="74"/>
    </location>
</feature>
<dbReference type="Proteomes" id="UP000291144">
    <property type="component" value="Unassembled WGS sequence"/>
</dbReference>
<dbReference type="Gene3D" id="3.40.1390.10">
    <property type="entry name" value="MurE/MurF, N-terminal domain"/>
    <property type="match status" value="1"/>
</dbReference>
<keyword evidence="7 10" id="KW-0573">Peptidoglycan synthesis</keyword>
<feature type="domain" description="Mur ligase central" evidence="15">
    <location>
        <begin position="109"/>
        <end position="295"/>
    </location>
</feature>
<evidence type="ECO:0000256" key="10">
    <source>
        <dbReference type="HAMAP-Rule" id="MF_02019"/>
    </source>
</evidence>
<evidence type="ECO:0000256" key="5">
    <source>
        <dbReference type="ARBA" id="ARBA00022840"/>
    </source>
</evidence>
<keyword evidence="1 10" id="KW-0963">Cytoplasm</keyword>
<dbReference type="HAMAP" id="MF_02019">
    <property type="entry name" value="MurF"/>
    <property type="match status" value="1"/>
</dbReference>
<evidence type="ECO:0000313" key="16">
    <source>
        <dbReference type="EMBL" id="TCC66101.1"/>
    </source>
</evidence>
<dbReference type="PANTHER" id="PTHR43024:SF1">
    <property type="entry name" value="UDP-N-ACETYLMURAMOYL-TRIPEPTIDE--D-ALANYL-D-ALANINE LIGASE"/>
    <property type="match status" value="1"/>
</dbReference>
<evidence type="ECO:0000256" key="12">
    <source>
        <dbReference type="SAM" id="MobiDB-lite"/>
    </source>
</evidence>
<sequence>MIGVRCGEIAEAVHGELVGVDPSAVVDGAVVIDSRAAAPGGLFVALPGERVDGHDFVGTASEAGVTASLTTRPIDGTPCIVVADTQKALGDLARLVVSRLPDLVVIALTGSSGKTSTKDLIAQLIRPYGETVSPENSFNNEIGHPLTALQATESTKYLVAEMGARHIGDLTYLCGITPPRVGLVLNVGTSHIGEFGSQDNIALGKGEVIEAVVPGGTAILNADDHRVAAMRSRTQARVLTFGEAPEADIRAEGIKLDAEGRPAFTVHLGDFAGEVQLQLIGEHHVSNALAAAAVASALGLTPEQVVAGLNSAGRVSAARMELVERADGVTIINDAFNANPDSTRAALKALVAIGRSRGARTWAVLGEMLELGDTSTEEHDAIGRLVVRLDVNRLLVVGAGAKPIHLGASLEGSWGNESAYVDTIPEALELLRTELRPGDVVLVKSSKAAKLRSLADALLPGRDELSKSVPGRDELSKSVPGRDELSKSVPGRDELSKSAEDAQ</sequence>
<dbReference type="AlphaFoldDB" id="A0A4R0KYB5"/>
<dbReference type="SUPFAM" id="SSF63418">
    <property type="entry name" value="MurE/MurF N-terminal domain"/>
    <property type="match status" value="1"/>
</dbReference>
<dbReference type="EMBL" id="SJKB01000001">
    <property type="protein sequence ID" value="TCC66101.1"/>
    <property type="molecule type" value="Genomic_DNA"/>
</dbReference>
<comment type="subcellular location">
    <subcellularLocation>
        <location evidence="10 11">Cytoplasm</location>
    </subcellularLocation>
</comment>
<comment type="catalytic activity">
    <reaction evidence="10 11">
        <text>D-alanyl-D-alanine + UDP-N-acetyl-alpha-D-muramoyl-L-alanyl-gamma-D-glutamyl-meso-2,6-diaminopimelate + ATP = UDP-N-acetyl-alpha-D-muramoyl-L-alanyl-gamma-D-glutamyl-meso-2,6-diaminopimeloyl-D-alanyl-D-alanine + ADP + phosphate + H(+)</text>
        <dbReference type="Rhea" id="RHEA:28374"/>
        <dbReference type="ChEBI" id="CHEBI:15378"/>
        <dbReference type="ChEBI" id="CHEBI:30616"/>
        <dbReference type="ChEBI" id="CHEBI:43474"/>
        <dbReference type="ChEBI" id="CHEBI:57822"/>
        <dbReference type="ChEBI" id="CHEBI:61386"/>
        <dbReference type="ChEBI" id="CHEBI:83905"/>
        <dbReference type="ChEBI" id="CHEBI:456216"/>
        <dbReference type="EC" id="6.3.2.10"/>
    </reaction>
</comment>
<dbReference type="InterPro" id="IPR035911">
    <property type="entry name" value="MurE/MurF_N"/>
</dbReference>
<keyword evidence="5 10" id="KW-0067">ATP-binding</keyword>
<dbReference type="RefSeq" id="WP_131351392.1">
    <property type="nucleotide sequence ID" value="NZ_SJKB01000001.1"/>
</dbReference>
<keyword evidence="17" id="KW-1185">Reference proteome</keyword>
<dbReference type="InterPro" id="IPR036615">
    <property type="entry name" value="Mur_ligase_C_dom_sf"/>
</dbReference>
<dbReference type="GO" id="GO:0005737">
    <property type="term" value="C:cytoplasm"/>
    <property type="evidence" value="ECO:0007669"/>
    <property type="project" value="UniProtKB-SubCell"/>
</dbReference>
<dbReference type="Gene3D" id="3.40.1190.10">
    <property type="entry name" value="Mur-like, catalytic domain"/>
    <property type="match status" value="1"/>
</dbReference>
<evidence type="ECO:0000256" key="6">
    <source>
        <dbReference type="ARBA" id="ARBA00022960"/>
    </source>
</evidence>
<keyword evidence="6 10" id="KW-0133">Cell shape</keyword>
<dbReference type="InterPro" id="IPR005863">
    <property type="entry name" value="UDP-N-AcMur_synth"/>
</dbReference>
<proteinExistence type="inferred from homology"/>
<dbReference type="Pfam" id="PF02875">
    <property type="entry name" value="Mur_ligase_C"/>
    <property type="match status" value="1"/>
</dbReference>
<comment type="pathway">
    <text evidence="10 11">Cell wall biogenesis; peptidoglycan biosynthesis.</text>
</comment>
<evidence type="ECO:0000256" key="8">
    <source>
        <dbReference type="ARBA" id="ARBA00023306"/>
    </source>
</evidence>
<evidence type="ECO:0000259" key="13">
    <source>
        <dbReference type="Pfam" id="PF01225"/>
    </source>
</evidence>
<gene>
    <name evidence="10" type="primary">murF</name>
    <name evidence="16" type="ORF">E0H73_04095</name>
</gene>
<evidence type="ECO:0000256" key="4">
    <source>
        <dbReference type="ARBA" id="ARBA00022741"/>
    </source>
</evidence>
<dbReference type="GO" id="GO:0008766">
    <property type="term" value="F:UDP-N-acetylmuramoylalanyl-D-glutamyl-2,6-diaminopimelate-D-alanyl-D-alanine ligase activity"/>
    <property type="evidence" value="ECO:0007669"/>
    <property type="project" value="RHEA"/>
</dbReference>
<feature type="region of interest" description="Disordered" evidence="12">
    <location>
        <begin position="462"/>
        <end position="503"/>
    </location>
</feature>
<keyword evidence="8 10" id="KW-0131">Cell cycle</keyword>
<dbReference type="NCBIfam" id="TIGR01143">
    <property type="entry name" value="murF"/>
    <property type="match status" value="1"/>
</dbReference>
<dbReference type="UniPathway" id="UPA00219"/>
<evidence type="ECO:0000256" key="1">
    <source>
        <dbReference type="ARBA" id="ARBA00022490"/>
    </source>
</evidence>
<dbReference type="PANTHER" id="PTHR43024">
    <property type="entry name" value="UDP-N-ACETYLMURAMOYL-TRIPEPTIDE--D-ALANYL-D-ALANINE LIGASE"/>
    <property type="match status" value="1"/>
</dbReference>
<dbReference type="Pfam" id="PF01225">
    <property type="entry name" value="Mur_ligase"/>
    <property type="match status" value="1"/>
</dbReference>
<dbReference type="OrthoDB" id="9800958at2"/>
<evidence type="ECO:0000313" key="17">
    <source>
        <dbReference type="Proteomes" id="UP000291144"/>
    </source>
</evidence>
<keyword evidence="9 10" id="KW-0961">Cell wall biogenesis/degradation</keyword>
<keyword evidence="2 10" id="KW-0436">Ligase</keyword>
<dbReference type="GO" id="GO:0008360">
    <property type="term" value="P:regulation of cell shape"/>
    <property type="evidence" value="ECO:0007669"/>
    <property type="project" value="UniProtKB-KW"/>
</dbReference>
<dbReference type="GO" id="GO:0047480">
    <property type="term" value="F:UDP-N-acetylmuramoyl-tripeptide-D-alanyl-D-alanine ligase activity"/>
    <property type="evidence" value="ECO:0007669"/>
    <property type="project" value="UniProtKB-UniRule"/>
</dbReference>
<dbReference type="InterPro" id="IPR000713">
    <property type="entry name" value="Mur_ligase_N"/>
</dbReference>
<evidence type="ECO:0000256" key="7">
    <source>
        <dbReference type="ARBA" id="ARBA00022984"/>
    </source>
</evidence>
<dbReference type="InterPro" id="IPR051046">
    <property type="entry name" value="MurCDEF_CellWall_CoF430Synth"/>
</dbReference>
<dbReference type="EC" id="6.3.2.10" evidence="10 11"/>
<evidence type="ECO:0000259" key="15">
    <source>
        <dbReference type="Pfam" id="PF08245"/>
    </source>
</evidence>
<dbReference type="InterPro" id="IPR004101">
    <property type="entry name" value="Mur_ligase_C"/>
</dbReference>
<keyword evidence="3 10" id="KW-0132">Cell division</keyword>
<evidence type="ECO:0000259" key="14">
    <source>
        <dbReference type="Pfam" id="PF02875"/>
    </source>
</evidence>
<evidence type="ECO:0000256" key="11">
    <source>
        <dbReference type="RuleBase" id="RU004136"/>
    </source>
</evidence>
<dbReference type="InterPro" id="IPR013221">
    <property type="entry name" value="Mur_ligase_cen"/>
</dbReference>
<protein>
    <recommendedName>
        <fullName evidence="10 11">UDP-N-acetylmuramoyl-tripeptide--D-alanyl-D-alanine ligase</fullName>
        <ecNumber evidence="10 11">6.3.2.10</ecNumber>
    </recommendedName>
    <alternativeName>
        <fullName evidence="10">D-alanyl-D-alanine-adding enzyme</fullName>
    </alternativeName>
</protein>
<dbReference type="InterPro" id="IPR036565">
    <property type="entry name" value="Mur-like_cat_sf"/>
</dbReference>
<dbReference type="GO" id="GO:0051301">
    <property type="term" value="P:cell division"/>
    <property type="evidence" value="ECO:0007669"/>
    <property type="project" value="UniProtKB-KW"/>
</dbReference>